<feature type="compositionally biased region" description="Pro residues" evidence="11">
    <location>
        <begin position="14"/>
        <end position="24"/>
    </location>
</feature>
<gene>
    <name evidence="13" type="ORF">KGQ19_38035</name>
</gene>
<feature type="transmembrane region" description="Helical" evidence="12">
    <location>
        <begin position="268"/>
        <end position="288"/>
    </location>
</feature>
<evidence type="ECO:0000256" key="10">
    <source>
        <dbReference type="ARBA" id="ARBA00035686"/>
    </source>
</evidence>
<keyword evidence="4" id="KW-0997">Cell inner membrane</keyword>
<dbReference type="RefSeq" id="WP_212018482.1">
    <property type="nucleotide sequence ID" value="NZ_JAAFYZ010000202.1"/>
</dbReference>
<evidence type="ECO:0000256" key="4">
    <source>
        <dbReference type="ARBA" id="ARBA00022519"/>
    </source>
</evidence>
<dbReference type="Proteomes" id="UP000730482">
    <property type="component" value="Unassembled WGS sequence"/>
</dbReference>
<comment type="subcellular location">
    <subcellularLocation>
        <location evidence="1">Cell membrane</location>
        <topology evidence="1">Multi-pass membrane protein</topology>
    </subcellularLocation>
</comment>
<feature type="transmembrane region" description="Helical" evidence="12">
    <location>
        <begin position="350"/>
        <end position="368"/>
    </location>
</feature>
<dbReference type="PANTHER" id="PTHR32196">
    <property type="entry name" value="ABC TRANSPORTER PERMEASE PROTEIN YPHD-RELATED-RELATED"/>
    <property type="match status" value="1"/>
</dbReference>
<evidence type="ECO:0000256" key="2">
    <source>
        <dbReference type="ARBA" id="ARBA00022448"/>
    </source>
</evidence>
<evidence type="ECO:0000256" key="1">
    <source>
        <dbReference type="ARBA" id="ARBA00004651"/>
    </source>
</evidence>
<keyword evidence="3" id="KW-1003">Cell membrane</keyword>
<evidence type="ECO:0000256" key="12">
    <source>
        <dbReference type="SAM" id="Phobius"/>
    </source>
</evidence>
<name>A0ABS5L2V7_9ACTN</name>
<feature type="transmembrane region" description="Helical" evidence="12">
    <location>
        <begin position="325"/>
        <end position="344"/>
    </location>
</feature>
<evidence type="ECO:0000256" key="8">
    <source>
        <dbReference type="ARBA" id="ARBA00023136"/>
    </source>
</evidence>
<sequence length="376" mass="38806">MTSADTAVARPDEAGPPPAGPPAADPGTGDGRGGQAGALTRILRRPALGALLGAVAVFVLFTITDSTPQHLWLTQTGFQAWAQQAAFFGIMAVPVGLLMIGGEFDLSTGGMTGFCAIIMALLVGNEHWNAWAAVAVTFAFGALVGAVNGLVVTRSGLPSFIVTLATYFVFRGLSVGGVLKVNHGSTNIGLTGTDHPGLKSAKDVFGGSFAHSSGLPVGYQTGILWFVGVTVVAVWVLARTRFGNWVFAVGGDADAARKVGVPVRRTKILLFMTTSTAAALVGVISFLQTNTAVSEQGVGYEFYYIIAAVVGGCLLTGGHGSALGAALGACIIGMALQGVIYSGWDSSWDFTFLGAILFLAVAVNTLTYQRAMRARR</sequence>
<organism evidence="13 14">
    <name type="scientific">Catenulispora pinistramenti</name>
    <dbReference type="NCBI Taxonomy" id="2705254"/>
    <lineage>
        <taxon>Bacteria</taxon>
        <taxon>Bacillati</taxon>
        <taxon>Actinomycetota</taxon>
        <taxon>Actinomycetes</taxon>
        <taxon>Catenulisporales</taxon>
        <taxon>Catenulisporaceae</taxon>
        <taxon>Catenulispora</taxon>
    </lineage>
</organism>
<feature type="transmembrane region" description="Helical" evidence="12">
    <location>
        <begin position="217"/>
        <end position="238"/>
    </location>
</feature>
<feature type="transmembrane region" description="Helical" evidence="12">
    <location>
        <begin position="106"/>
        <end position="124"/>
    </location>
</feature>
<dbReference type="EMBL" id="JAAFYZ010000202">
    <property type="protein sequence ID" value="MBS2552672.1"/>
    <property type="molecule type" value="Genomic_DNA"/>
</dbReference>
<dbReference type="Pfam" id="PF02653">
    <property type="entry name" value="BPD_transp_2"/>
    <property type="match status" value="1"/>
</dbReference>
<feature type="transmembrane region" description="Helical" evidence="12">
    <location>
        <begin position="159"/>
        <end position="179"/>
    </location>
</feature>
<evidence type="ECO:0000313" key="14">
    <source>
        <dbReference type="Proteomes" id="UP000730482"/>
    </source>
</evidence>
<dbReference type="CDD" id="cd06579">
    <property type="entry name" value="TM_PBP1_transp_AraH_like"/>
    <property type="match status" value="1"/>
</dbReference>
<protein>
    <recommendedName>
        <fullName evidence="10">Xylose transport system permease protein XylH</fullName>
    </recommendedName>
</protein>
<keyword evidence="5" id="KW-0762">Sugar transport</keyword>
<feature type="transmembrane region" description="Helical" evidence="12">
    <location>
        <begin position="130"/>
        <end position="152"/>
    </location>
</feature>
<evidence type="ECO:0000313" key="13">
    <source>
        <dbReference type="EMBL" id="MBS2552672.1"/>
    </source>
</evidence>
<keyword evidence="2" id="KW-0813">Transport</keyword>
<evidence type="ECO:0000256" key="9">
    <source>
        <dbReference type="ARBA" id="ARBA00035611"/>
    </source>
</evidence>
<evidence type="ECO:0000256" key="7">
    <source>
        <dbReference type="ARBA" id="ARBA00022989"/>
    </source>
</evidence>
<proteinExistence type="predicted"/>
<evidence type="ECO:0000256" key="5">
    <source>
        <dbReference type="ARBA" id="ARBA00022597"/>
    </source>
</evidence>
<dbReference type="InterPro" id="IPR001851">
    <property type="entry name" value="ABC_transp_permease"/>
</dbReference>
<feature type="transmembrane region" description="Helical" evidence="12">
    <location>
        <begin position="81"/>
        <end position="99"/>
    </location>
</feature>
<dbReference type="PANTHER" id="PTHR32196:SF32">
    <property type="entry name" value="XYLOSE TRANSPORT SYSTEM PERMEASE PROTEIN XYLH"/>
    <property type="match status" value="1"/>
</dbReference>
<keyword evidence="14" id="KW-1185">Reference proteome</keyword>
<comment type="caution">
    <text evidence="13">The sequence shown here is derived from an EMBL/GenBank/DDBJ whole genome shotgun (WGS) entry which is preliminary data.</text>
</comment>
<feature type="region of interest" description="Disordered" evidence="11">
    <location>
        <begin position="1"/>
        <end position="36"/>
    </location>
</feature>
<comment type="function">
    <text evidence="9">Part of the binding-protein-dependent transport system for D-xylose. Probably responsible for the translocation of the substrate across the membrane.</text>
</comment>
<feature type="transmembrane region" description="Helical" evidence="12">
    <location>
        <begin position="42"/>
        <end position="61"/>
    </location>
</feature>
<keyword evidence="8 12" id="KW-0472">Membrane</keyword>
<evidence type="ECO:0000256" key="11">
    <source>
        <dbReference type="SAM" id="MobiDB-lite"/>
    </source>
</evidence>
<feature type="transmembrane region" description="Helical" evidence="12">
    <location>
        <begin position="300"/>
        <end position="318"/>
    </location>
</feature>
<evidence type="ECO:0000256" key="6">
    <source>
        <dbReference type="ARBA" id="ARBA00022692"/>
    </source>
</evidence>
<evidence type="ECO:0000256" key="3">
    <source>
        <dbReference type="ARBA" id="ARBA00022475"/>
    </source>
</evidence>
<keyword evidence="7 12" id="KW-1133">Transmembrane helix</keyword>
<accession>A0ABS5L2V7</accession>
<keyword evidence="6 12" id="KW-0812">Transmembrane</keyword>
<reference evidence="13 14" key="1">
    <citation type="submission" date="2020-02" db="EMBL/GenBank/DDBJ databases">
        <title>Acidophilic actinobacteria isolated from forest soil.</title>
        <authorList>
            <person name="Golinska P."/>
        </authorList>
    </citation>
    <scope>NUCLEOTIDE SEQUENCE [LARGE SCALE GENOMIC DNA]</scope>
    <source>
        <strain evidence="13 14">NL8</strain>
    </source>
</reference>